<dbReference type="InterPro" id="IPR018108">
    <property type="entry name" value="MCP_transmembrane"/>
</dbReference>
<dbReference type="FunFam" id="1.50.40.10:FF:000105">
    <property type="entry name" value="Nicotinamide adenine dinucleotide transporter 1, chloroplastic"/>
    <property type="match status" value="1"/>
</dbReference>
<dbReference type="GO" id="GO:0016020">
    <property type="term" value="C:membrane"/>
    <property type="evidence" value="ECO:0007669"/>
    <property type="project" value="UniProtKB-SubCell"/>
</dbReference>
<dbReference type="Gramene" id="TRITD1Bv1G136900.4">
    <property type="protein sequence ID" value="TRITD1Bv1G136900.4"/>
    <property type="gene ID" value="TRITD1Bv1G136900"/>
</dbReference>
<dbReference type="InterPro" id="IPR044712">
    <property type="entry name" value="SLC25A32-like"/>
</dbReference>
<keyword evidence="6" id="KW-1133">Transmembrane helix</keyword>
<evidence type="ECO:0000256" key="9">
    <source>
        <dbReference type="RuleBase" id="RU000488"/>
    </source>
</evidence>
<evidence type="ECO:0000256" key="2">
    <source>
        <dbReference type="ARBA" id="ARBA00006375"/>
    </source>
</evidence>
<dbReference type="PROSITE" id="PS50920">
    <property type="entry name" value="SOLCAR"/>
    <property type="match status" value="1"/>
</dbReference>
<sequence length="136" mass="13859">MPGDVATSPATASGPPAAASSSHHHHHPATSARSALSNAVAGASAGVIAATFVCPLDVIKTRFQVHGWPKLAPGTAGGSVIIGSLEQIARREGFRGLYRGLSPTILALLPNWASTLLYTSSLKACLLPAKEAINSL</sequence>
<proteinExistence type="inferred from homology"/>
<dbReference type="Pfam" id="PF00153">
    <property type="entry name" value="Mito_carr"/>
    <property type="match status" value="1"/>
</dbReference>
<dbReference type="GO" id="GO:0006862">
    <property type="term" value="P:nucleotide transport"/>
    <property type="evidence" value="ECO:0007669"/>
    <property type="project" value="InterPro"/>
</dbReference>
<keyword evidence="4 8" id="KW-0812">Transmembrane</keyword>
<protein>
    <submittedName>
        <fullName evidence="11">Uncharacterized protein</fullName>
    </submittedName>
</protein>
<name>A0A9R0QVK4_TRITD</name>
<dbReference type="Gene3D" id="1.50.40.10">
    <property type="entry name" value="Mitochondrial carrier domain"/>
    <property type="match status" value="1"/>
</dbReference>
<keyword evidence="5" id="KW-0677">Repeat</keyword>
<comment type="similarity">
    <text evidence="2 9">Belongs to the mitochondrial carrier (TC 2.A.29) family.</text>
</comment>
<dbReference type="Proteomes" id="UP000324705">
    <property type="component" value="Chromosome 1B"/>
</dbReference>
<evidence type="ECO:0000256" key="3">
    <source>
        <dbReference type="ARBA" id="ARBA00022448"/>
    </source>
</evidence>
<dbReference type="GO" id="GO:0055085">
    <property type="term" value="P:transmembrane transport"/>
    <property type="evidence" value="ECO:0007669"/>
    <property type="project" value="InterPro"/>
</dbReference>
<comment type="subcellular location">
    <subcellularLocation>
        <location evidence="1">Membrane</location>
        <topology evidence="1">Multi-pass membrane protein</topology>
    </subcellularLocation>
</comment>
<gene>
    <name evidence="11" type="ORF">TRITD_1Bv1G136900</name>
</gene>
<dbReference type="PANTHER" id="PTHR45683">
    <property type="entry name" value="MITOCHONDRIAL NICOTINAMIDE ADENINE DINUCLEOTIDE TRANSPORTER 1-RELATED-RELATED"/>
    <property type="match status" value="1"/>
</dbReference>
<keyword evidence="3 9" id="KW-0813">Transport</keyword>
<evidence type="ECO:0000256" key="1">
    <source>
        <dbReference type="ARBA" id="ARBA00004141"/>
    </source>
</evidence>
<organism evidence="11 12">
    <name type="scientific">Triticum turgidum subsp. durum</name>
    <name type="common">Durum wheat</name>
    <name type="synonym">Triticum durum</name>
    <dbReference type="NCBI Taxonomy" id="4567"/>
    <lineage>
        <taxon>Eukaryota</taxon>
        <taxon>Viridiplantae</taxon>
        <taxon>Streptophyta</taxon>
        <taxon>Embryophyta</taxon>
        <taxon>Tracheophyta</taxon>
        <taxon>Spermatophyta</taxon>
        <taxon>Magnoliopsida</taxon>
        <taxon>Liliopsida</taxon>
        <taxon>Poales</taxon>
        <taxon>Poaceae</taxon>
        <taxon>BOP clade</taxon>
        <taxon>Pooideae</taxon>
        <taxon>Triticodae</taxon>
        <taxon>Triticeae</taxon>
        <taxon>Triticinae</taxon>
        <taxon>Triticum</taxon>
    </lineage>
</organism>
<evidence type="ECO:0000256" key="10">
    <source>
        <dbReference type="SAM" id="MobiDB-lite"/>
    </source>
</evidence>
<evidence type="ECO:0000313" key="11">
    <source>
        <dbReference type="EMBL" id="VAH18363.1"/>
    </source>
</evidence>
<evidence type="ECO:0000256" key="8">
    <source>
        <dbReference type="PROSITE-ProRule" id="PRU00282"/>
    </source>
</evidence>
<dbReference type="EMBL" id="LT934112">
    <property type="protein sequence ID" value="VAH18363.1"/>
    <property type="molecule type" value="Genomic_DNA"/>
</dbReference>
<feature type="repeat" description="Solcar" evidence="8">
    <location>
        <begin position="33"/>
        <end position="125"/>
    </location>
</feature>
<feature type="compositionally biased region" description="Low complexity" evidence="10">
    <location>
        <begin position="1"/>
        <end position="21"/>
    </location>
</feature>
<feature type="region of interest" description="Disordered" evidence="10">
    <location>
        <begin position="1"/>
        <end position="33"/>
    </location>
</feature>
<accession>A0A9R0QVK4</accession>
<keyword evidence="12" id="KW-1185">Reference proteome</keyword>
<reference evidence="11 12" key="1">
    <citation type="submission" date="2017-09" db="EMBL/GenBank/DDBJ databases">
        <authorList>
            <consortium name="International Durum Wheat Genome Sequencing Consortium (IDWGSC)"/>
            <person name="Milanesi L."/>
        </authorList>
    </citation>
    <scope>NUCLEOTIDE SEQUENCE [LARGE SCALE GENOMIC DNA]</scope>
    <source>
        <strain evidence="12">cv. Svevo</strain>
    </source>
</reference>
<evidence type="ECO:0000313" key="12">
    <source>
        <dbReference type="Proteomes" id="UP000324705"/>
    </source>
</evidence>
<evidence type="ECO:0000256" key="6">
    <source>
        <dbReference type="ARBA" id="ARBA00022989"/>
    </source>
</evidence>
<dbReference type="InterPro" id="IPR023395">
    <property type="entry name" value="MCP_dom_sf"/>
</dbReference>
<dbReference type="AlphaFoldDB" id="A0A9R0QVK4"/>
<dbReference type="SUPFAM" id="SSF103506">
    <property type="entry name" value="Mitochondrial carrier"/>
    <property type="match status" value="1"/>
</dbReference>
<evidence type="ECO:0000256" key="5">
    <source>
        <dbReference type="ARBA" id="ARBA00022737"/>
    </source>
</evidence>
<evidence type="ECO:0000256" key="4">
    <source>
        <dbReference type="ARBA" id="ARBA00022692"/>
    </source>
</evidence>
<evidence type="ECO:0000256" key="7">
    <source>
        <dbReference type="ARBA" id="ARBA00023136"/>
    </source>
</evidence>
<keyword evidence="7 8" id="KW-0472">Membrane</keyword>